<evidence type="ECO:0000313" key="2">
    <source>
        <dbReference type="EMBL" id="KAJ3056899.1"/>
    </source>
</evidence>
<dbReference type="GO" id="GO:0032543">
    <property type="term" value="P:mitochondrial translation"/>
    <property type="evidence" value="ECO:0007669"/>
    <property type="project" value="TreeGrafter"/>
</dbReference>
<dbReference type="AlphaFoldDB" id="A0AAD5SK76"/>
<evidence type="ECO:0000313" key="3">
    <source>
        <dbReference type="Proteomes" id="UP001212841"/>
    </source>
</evidence>
<accession>A0AAD5SK76</accession>
<dbReference type="PANTHER" id="PTHR28158:SF1">
    <property type="entry name" value="SMALL RIBOSOMAL SUBUNIT PROTEIN MS45"/>
    <property type="match status" value="1"/>
</dbReference>
<dbReference type="PANTHER" id="PTHR28158">
    <property type="entry name" value="37S RIBOSOMAL PROTEIN S35, MITOCHONDRIAL"/>
    <property type="match status" value="1"/>
</dbReference>
<gene>
    <name evidence="2" type="ORF">HK097_003059</name>
</gene>
<dbReference type="GO" id="GO:0003735">
    <property type="term" value="F:structural constituent of ribosome"/>
    <property type="evidence" value="ECO:0007669"/>
    <property type="project" value="TreeGrafter"/>
</dbReference>
<name>A0AAD5SK76_9FUNG</name>
<comment type="caution">
    <text evidence="2">The sequence shown here is derived from an EMBL/GenBank/DDBJ whole genome shotgun (WGS) entry which is preliminary data.</text>
</comment>
<dbReference type="GO" id="GO:0005763">
    <property type="term" value="C:mitochondrial small ribosomal subunit"/>
    <property type="evidence" value="ECO:0007669"/>
    <property type="project" value="TreeGrafter"/>
</dbReference>
<organism evidence="2 3">
    <name type="scientific">Rhizophlyctis rosea</name>
    <dbReference type="NCBI Taxonomy" id="64517"/>
    <lineage>
        <taxon>Eukaryota</taxon>
        <taxon>Fungi</taxon>
        <taxon>Fungi incertae sedis</taxon>
        <taxon>Chytridiomycota</taxon>
        <taxon>Chytridiomycota incertae sedis</taxon>
        <taxon>Chytridiomycetes</taxon>
        <taxon>Rhizophlyctidales</taxon>
        <taxon>Rhizophlyctidaceae</taxon>
        <taxon>Rhizophlyctis</taxon>
    </lineage>
</organism>
<dbReference type="Pfam" id="PF12298">
    <property type="entry name" value="Bot1p"/>
    <property type="match status" value="1"/>
</dbReference>
<protein>
    <submittedName>
        <fullName evidence="2">Uncharacterized protein</fullName>
    </submittedName>
</protein>
<dbReference type="InterPro" id="IPR021036">
    <property type="entry name" value="Ribosomal_mS45"/>
</dbReference>
<evidence type="ECO:0000256" key="1">
    <source>
        <dbReference type="SAM" id="MobiDB-lite"/>
    </source>
</evidence>
<feature type="region of interest" description="Disordered" evidence="1">
    <location>
        <begin position="31"/>
        <end position="52"/>
    </location>
</feature>
<proteinExistence type="predicted"/>
<sequence length="290" mass="33259">MLPTIRQRLVPSLARCQHIRSFTTTRALRAEEAEGAAEDAESTLSPSELKREQWLDDNADNYETAPSYTGGDTPFPLNPFFKVTHPLNTQTRIDIYEKFVSDPNEWTPRRLAEAYGISIIRVEAILRLRAQAAKMEKKGKLETAVGEGMDVMLKSVYIKYDENEQVKPREKLRFTRQDGLRPFFQMIEEEDSVTPEDAATMMGLEPHANIQFRRNRAADRTFQIGLPGQTTSPTLRKDKDQRGKTKLMFTDVGRLTKTPPMFMREKDGKLRNATKLERLLKTHVKPAMDL</sequence>
<dbReference type="EMBL" id="JADGJD010000017">
    <property type="protein sequence ID" value="KAJ3056899.1"/>
    <property type="molecule type" value="Genomic_DNA"/>
</dbReference>
<keyword evidence="3" id="KW-1185">Reference proteome</keyword>
<dbReference type="Proteomes" id="UP001212841">
    <property type="component" value="Unassembled WGS sequence"/>
</dbReference>
<reference evidence="2" key="1">
    <citation type="submission" date="2020-05" db="EMBL/GenBank/DDBJ databases">
        <title>Phylogenomic resolution of chytrid fungi.</title>
        <authorList>
            <person name="Stajich J.E."/>
            <person name="Amses K."/>
            <person name="Simmons R."/>
            <person name="Seto K."/>
            <person name="Myers J."/>
            <person name="Bonds A."/>
            <person name="Quandt C.A."/>
            <person name="Barry K."/>
            <person name="Liu P."/>
            <person name="Grigoriev I."/>
            <person name="Longcore J.E."/>
            <person name="James T.Y."/>
        </authorList>
    </citation>
    <scope>NUCLEOTIDE SEQUENCE</scope>
    <source>
        <strain evidence="2">JEL0318</strain>
    </source>
</reference>